<organism evidence="4 5">
    <name type="scientific">Cryptosporidium ubiquitum</name>
    <dbReference type="NCBI Taxonomy" id="857276"/>
    <lineage>
        <taxon>Eukaryota</taxon>
        <taxon>Sar</taxon>
        <taxon>Alveolata</taxon>
        <taxon>Apicomplexa</taxon>
        <taxon>Conoidasida</taxon>
        <taxon>Coccidia</taxon>
        <taxon>Eucoccidiorida</taxon>
        <taxon>Eimeriorina</taxon>
        <taxon>Cryptosporidiidae</taxon>
        <taxon>Cryptosporidium</taxon>
    </lineage>
</organism>
<dbReference type="PANTHER" id="PTHR17695:SF11">
    <property type="entry name" value="SMALL SUBUNIT PROCESSOME COMPONENT 20 HOMOLOG"/>
    <property type="match status" value="1"/>
</dbReference>
<comment type="caution">
    <text evidence="4">The sequence shown here is derived from an EMBL/GenBank/DDBJ whole genome shotgun (WGS) entry which is preliminary data.</text>
</comment>
<proteinExistence type="predicted"/>
<gene>
    <name evidence="4" type="ORF">cubi_00302</name>
</gene>
<dbReference type="GO" id="GO:0030686">
    <property type="term" value="C:90S preribosome"/>
    <property type="evidence" value="ECO:0007669"/>
    <property type="project" value="TreeGrafter"/>
</dbReference>
<evidence type="ECO:0000256" key="2">
    <source>
        <dbReference type="SAM" id="MobiDB-lite"/>
    </source>
</evidence>
<name>A0A1J4MPE6_9CRYT</name>
<dbReference type="EMBL" id="LRBP01000009">
    <property type="protein sequence ID" value="OII74749.1"/>
    <property type="molecule type" value="Genomic_DNA"/>
</dbReference>
<dbReference type="Proteomes" id="UP000186176">
    <property type="component" value="Unassembled WGS sequence"/>
</dbReference>
<evidence type="ECO:0000313" key="4">
    <source>
        <dbReference type="EMBL" id="OII74749.1"/>
    </source>
</evidence>
<feature type="domain" description="U3 small nucleolar RNA-associated protein 20" evidence="3">
    <location>
        <begin position="2429"/>
        <end position="2670"/>
    </location>
</feature>
<dbReference type="VEuPathDB" id="CryptoDB:cubi_00302"/>
<accession>A0A1J4MPE6</accession>
<dbReference type="RefSeq" id="XP_028875895.1">
    <property type="nucleotide sequence ID" value="XM_029017316.1"/>
</dbReference>
<feature type="region of interest" description="Disordered" evidence="2">
    <location>
        <begin position="3405"/>
        <end position="3425"/>
    </location>
</feature>
<dbReference type="SUPFAM" id="SSF48371">
    <property type="entry name" value="ARM repeat"/>
    <property type="match status" value="1"/>
</dbReference>
<dbReference type="InterPro" id="IPR046523">
    <property type="entry name" value="UTP20_dom"/>
</dbReference>
<dbReference type="OrthoDB" id="360653at2759"/>
<feature type="coiled-coil region" evidence="1">
    <location>
        <begin position="912"/>
        <end position="942"/>
    </location>
</feature>
<keyword evidence="1" id="KW-0175">Coiled coil</keyword>
<dbReference type="GO" id="GO:0032040">
    <property type="term" value="C:small-subunit processome"/>
    <property type="evidence" value="ECO:0007669"/>
    <property type="project" value="TreeGrafter"/>
</dbReference>
<keyword evidence="5" id="KW-1185">Reference proteome</keyword>
<dbReference type="GeneID" id="39977095"/>
<dbReference type="InterPro" id="IPR052575">
    <property type="entry name" value="SSU_processome_comp_20"/>
</dbReference>
<reference evidence="4 5" key="1">
    <citation type="submission" date="2016-10" db="EMBL/GenBank/DDBJ databases">
        <title>Reductive evolution of mitochondrial metabolism and differential evolution of invasion-related proteins in Cryptosporidium.</title>
        <authorList>
            <person name="Liu S."/>
            <person name="Roellig D.M."/>
            <person name="Guo Y."/>
            <person name="Li N."/>
            <person name="Frace M.A."/>
            <person name="Tang K."/>
            <person name="Zhang L."/>
            <person name="Feng Y."/>
            <person name="Xiao L."/>
        </authorList>
    </citation>
    <scope>NUCLEOTIDE SEQUENCE [LARGE SCALE GENOMIC DNA]</scope>
    <source>
        <strain evidence="4">39726</strain>
    </source>
</reference>
<dbReference type="PANTHER" id="PTHR17695">
    <property type="entry name" value="SMALL SUBUNIT PROCESSOME COMPONENT 20 HOMOLOG"/>
    <property type="match status" value="1"/>
</dbReference>
<dbReference type="Pfam" id="PF20416">
    <property type="entry name" value="UTP20"/>
    <property type="match status" value="1"/>
</dbReference>
<protein>
    <recommendedName>
        <fullName evidence="3">U3 small nucleolar RNA-associated protein 20 domain-containing protein</fullName>
    </recommendedName>
</protein>
<evidence type="ECO:0000256" key="1">
    <source>
        <dbReference type="SAM" id="Coils"/>
    </source>
</evidence>
<sequence length="3703" mass="429042">MKNKSKLKADAETEANVDINVKTKGVKANKFRFESYIDRISAIELKVGEDEVWNFGSDNVEEDKWYSEDKFGDNTLISSESELENSEISFEQQVKDQLSRTAFGDSLKYWEGTVRYSEFVELVRILKPYRHSLVHIIQYLDFIIKELTQRINECEYPETAEAISFLIGALAKDTRLELLPMLPSIFEALSVRLETPLDEVSITGQGGVGLYNEKVIQSVFSCTSTIFFYLSKYIMNDLTNYLHIYKRWIYHNSSIIRHFSSESIAYALKKSKDQEIVKSLDMIFLFSFNEYNHSTSKIDLLNKWLSEVIVNVIFSINGYISTQGELVLRYLFRHLGFGLQIEPKYLFNQTISNQHDQSIISNFLTSIHHGQNIGNHNFESSCNLEFRNSFPSLKLILNDILDHINNHITDTSNVESFQEILSTLLSIYLEIFDSFSIASSETKSVSIIQFETLNLITSIKMITNTCHYKVNKATINSESSAYKKKIFRFNFSIIILQFILATIKNGMFKKLYIEIIQIQDESFELLSHLILAYMDLISKISMDSIIIRDMNYIHKLAYPDFKMSQNHSFTKTLLSTLSSNFGNIIEEASSDSQPWSWLKTIFEISVNTKQIQTRSDLIILIMDSLLSILPIFNHNYNQVDHFFKIVLEYQKVLLEDSIKSDIPDYKLSNRILANIYKFINQEKSLDIKSLYLNNPSLSILILKNCKFLLNYHNLQLSELYIILELLSYICLENYFSFNSDLDSNFVQDLKSYLLKLYNKLFKSRLNDYTSLLDIFENLEWIKVFRLFCLVFSKFKMDQVSLKNMTSKIKLWMNYNETSSSYLKILKDSLYNISTIPLEYNSEMISIMDILLNSTLEESQPSYDLQNPELISDLEIISLNWIINPLYEVRKKTTIFLFKFFSKQKSTTGISDLLQLVKMIMNLEDSEANIENERTKIRQIQQISDFIQLKLETKSFESDEFLIKLAIKSVISQLYLKLSLIWKPCTDILTKLVNSVQENECDKNSQSEFLLKIILSTTFNQIYCNTYLMEGESKTHDLGLPHTDEFTLIEWYCKLLTQIKFSDSDKYPDFVYFQAQLLYWMLQISFELQGNQDQFILIKEEDTIKQFCTDIGANILDLSSKKGQIQKINNFINVLESILSYQKVTIQKPPIIDFLLDKFLVECIPSLLYINHIELQMSLINLICNYGKDSETLIKYKSMFQGLISGSSEDGQIQSLRSNLLTFSLLPENENIIRREDRIKVIPIVIRVLLSKLGKDKEGSKKSNNIVRASKKGNKALSSSNKRKVIISYLSELPKEEMSLLISVIIDPLVNVNVSLDNSSDLKQEDYLQIDHLKDSDIMDILKRFSLFIKTPQIELKGYYKSTLLNSIIRQDNIKQISKFWTWNQSNSNQQKVSKDFGFVYNTNIFPLTTEKQDVLYSRKIKISIKNINIYNSQYKVVLRFLSYLDHLLNFMSHTIKDHIHIILIILTNILYLNHNVMIKANHLLYEETNNLKTDQFYPNFEEDEEKDLIINSSSLDQKEESQRKIALNRVRMTCKQIFLSISNILSNYSEFSSYLKYLISPISPILLSSFEINLRASSNLHISSIMNFMINLSKEETLLDFYSCLFPQVLLNFGIFISEKNILSGISNGITGKGKRFNSGSEFIISNIIDMYLNILFGGQERFYLFQEILKKNNLILSNFNNNTNLVIMDFSQQDKNTITISESNYIFISKKGLELISECIPNIIDSLQKVMLTRNSKKTSNRLEIITFKELILLKIMALIEINTKTCKIENIMNKNQKDIINEDLSIIKIILLLLLSTMNKVHSKNERVSNNNLSIFNLISNMLRILNLKINLKKDLLDEIEDRYCKNKLIERIGSLITLRNEDLIKEESLFKNSFLILISDIMSYLLLKTPHLKLRSTISEILLFSELSLLGKGAYYNLILDSIEDDYNNYISRKGKKEGEEFGFQGFSMKTIILKHKEVIDQSEDLSSNLNIIIPMAIYGLNKPVNKRVLDSSVDIDLQIDILKDLEDILELDNSIRILNKDLRLLYPLISQQLYLIGGNEGGDFSISSLSCRFIKKLILSWCNIIKMTFEYPEIKIDEEKDLMIRYILKIFLNLVVPYEEDIVRFSQDLIVRRNILQLVDVMIENFTPFLDIFSSRMNISRDLLIEKFHLSLFPIISYNTTEDNEKVRLLEELTHIQKHRRARSLNFFARFSRFSFEKFRKSVDHFEDEIFYLGKYKIEIPISFYTVKILGVPLALDALLQKGSGKETYSLSLGDNSLRSIEAFTIFFDWRYCIDLTGYLIKLLRLLPQRKNYIIKAICSLLNSFDFQINELVTSNILDINDLQKASLNENLEQEQDDGCSYDQNKIQNQDQTLNEVQFQHKDQDPVRNLEEQLNEMQTSIKQKLLPLLRSIMIDRSYKIDSKNDQSHIISAELSHKGGVSKSSSQQYGIIRSDIVLIIIRVLRCLPSKQFHSELPRLLSQLIMALKSKDREIRRSSRSSLKSISQTLGIQYLPWIFTQMSSILTTGYQIPVLIFTVHSILHEITISISNLNKSERNHILFDDCIQIIGNMIIEELNRIADPDRRTTSLDTIDTPMTGSVDEGKYVRSPQIIRILSKHVSFQGAEKLFEFLEDLLNGKLGDRGEASIISDSFSQKYLYWLKNLHFQFCIGFINNENFGQNTKLKFSIYNLAKGVVLDKNMLKNDIRILISSLNKKILRLFQDPLNLLDSFKTGTPSQSLLPINKKPQIDIMERKERYYKVQPGASTGRGTHQVIKRQKGFETKVKSVVLSSSCLYLLNQLLKVVNNLNLPELVSDDGNEEYLPINLLLDHLLPLVVINFASESTELTSSSCKCLIRALFIESMESARNLGILEIDHLGSLISKTALKIMERSGVNSINTSNGMSELISSSMKLFVALLIRPKSIGWFNQLFFGHGLKKTTMFYTNVLKQLHITINDNRLRITSLQLLRQIILYGKNQVTVSSDSLGSLYSLVDSILPLIVQYSSMEPKIVALGCNIYVDLLLYYPMSEKSQRQRISVLLENLPEYPTSEGRQALLTAIHTLITRFPIKLVMESYNIMFLTGLTLALSTETESKPRSMIQNIVFDILSMYKNDNQARVNLINLIFKALGTLGNNLNIKCGLVILIEFIIEFFISKREVISIKEIVDIENLVFSELGQLISIFSNIDLENQYKDGINKGTDHIDSNSDSVIYRLEYETINLINFFINGEFQVFQTINLAWFTKEKLENRKIWSQLWNILIIDKNNKRGLESGHLWVKSSVFRLVTNLLKQCLVGVVKPSNKHEKLFLLDFTLNPKIMTNLFNRVIPIQFNSLLEIAPWLVPKVLACVQHLILLSNFLKEDWSPPKKLSEIEKEEELLGDNEQDLLNSKLTSSLYNIEPKKGFKKIKISKENEVNDEDWLIIDKGEKSGEDDENDSDSYTFSSSSKTSKSVIFTENDHVEDDLDDFLISQIPEADIKEDKEDKSYNYKNQDNNSILKEDDLDQDSILKNSKLIIDKNSTIRNEAYWWVIDRIACCNRFYSTRPGSFRVRLLLSLRSLYDIIGFLPIIIRDTGCNLEDPKIQSSLKHAIRALYQSSTMVKKQDFTEKGFHIYNITNFDWVENIQKLSVYQIITQTCIFGQRTVERWDKVFNDIGKSNILLGCLSEARKNVISNRIERKTKLKLDRVINPEIAFKRKKAMRERTKKNRKRKLKIKIENRKLNKL</sequence>
<evidence type="ECO:0000259" key="3">
    <source>
        <dbReference type="Pfam" id="PF20416"/>
    </source>
</evidence>
<dbReference type="InterPro" id="IPR016024">
    <property type="entry name" value="ARM-type_fold"/>
</dbReference>
<evidence type="ECO:0000313" key="5">
    <source>
        <dbReference type="Proteomes" id="UP000186176"/>
    </source>
</evidence>